<sequence length="701" mass="75782">MDTATPRPQSTLPPRRKGPPAPLRIDTPLFNPGVAFFSSDSSASASTLSSTTSDADSFVLPSPSKPRSLRNMKKLSITLPSAQSSSNSLTLPAVDPSNTVPPTPSLGPKRRPSVISLPNTSTNLLRRKGEDGDGSPTVAYADGPAQILPGIWLGSEDNVRDWRGLMERGIKSVLNVAKEVQTDFDQQNTQALRPFMSTPDLNDSHTDSTGRDSSYYPAHLPSGRPAMHYLKLHWSHGQSDLVHQGFPAAFAFVDRALERGDGVLVQCVYIVSSKLLRSNLMTLRTCSCQCGVSRSATLVIALVMRAAAQRSASVPSEVWALKGMQGAYSFVKEKSKWVGPNMSLIYQLLDYERTLKTGDSSPTPSELSAEEEWGRRRQAMEDTDAEDDRESIEMMREAKALDQAMEDRIIARKSSSSSLESMGHGRGMGPAWRSKYGSQRKRKGSAASILTNGSILSEDLVEEDEEEELLGVRRSFDDVSLGARSSSAEPTEDESPTESSSQLSRRPGVFSPPSSGSLTARPPGLFLPPSAPAHKTKFSLPPVPATAVKSTFDLTPRAQRTAKPRRRPPPIGILPAVPASPIVPVNAPIAHPRTRTESRKPETPPAHLRGPVKTTQPRSQASSALATPSQTLFVFPPSPTLTARTPSTLTITSNSYPFPSISTPRVSTFKSEGRRRSFIGLTAPATPTVASSRVDVRGWMS</sequence>
<reference evidence="4 5" key="1">
    <citation type="submission" date="2016-10" db="EMBL/GenBank/DDBJ databases">
        <title>Genome sequence of the basidiomycete white-rot fungus Trametes pubescens.</title>
        <authorList>
            <person name="Makela M.R."/>
            <person name="Granchi Z."/>
            <person name="Peng M."/>
            <person name="De Vries R.P."/>
            <person name="Grigoriev I."/>
            <person name="Riley R."/>
            <person name="Hilden K."/>
        </authorList>
    </citation>
    <scope>NUCLEOTIDE SEQUENCE [LARGE SCALE GENOMIC DNA]</scope>
    <source>
        <strain evidence="4 5">FBCC735</strain>
    </source>
</reference>
<feature type="region of interest" description="Disordered" evidence="2">
    <location>
        <begin position="413"/>
        <end position="446"/>
    </location>
</feature>
<feature type="compositionally biased region" description="Polar residues" evidence="2">
    <location>
        <begin position="357"/>
        <end position="366"/>
    </location>
</feature>
<dbReference type="OMA" id="DNARDWP"/>
<dbReference type="GO" id="GO:0008330">
    <property type="term" value="F:protein tyrosine/threonine phosphatase activity"/>
    <property type="evidence" value="ECO:0007669"/>
    <property type="project" value="TreeGrafter"/>
</dbReference>
<evidence type="ECO:0000256" key="1">
    <source>
        <dbReference type="ARBA" id="ARBA00022912"/>
    </source>
</evidence>
<organism evidence="4 5">
    <name type="scientific">Trametes pubescens</name>
    <name type="common">White-rot fungus</name>
    <dbReference type="NCBI Taxonomy" id="154538"/>
    <lineage>
        <taxon>Eukaryota</taxon>
        <taxon>Fungi</taxon>
        <taxon>Dikarya</taxon>
        <taxon>Basidiomycota</taxon>
        <taxon>Agaricomycotina</taxon>
        <taxon>Agaricomycetes</taxon>
        <taxon>Polyporales</taxon>
        <taxon>Polyporaceae</taxon>
        <taxon>Trametes</taxon>
    </lineage>
</organism>
<dbReference type="PANTHER" id="PTHR10159">
    <property type="entry name" value="DUAL SPECIFICITY PROTEIN PHOSPHATASE"/>
    <property type="match status" value="1"/>
</dbReference>
<feature type="compositionally biased region" description="Polar residues" evidence="2">
    <location>
        <begin position="613"/>
        <end position="626"/>
    </location>
</feature>
<evidence type="ECO:0000313" key="5">
    <source>
        <dbReference type="Proteomes" id="UP000184267"/>
    </source>
</evidence>
<feature type="compositionally biased region" description="Polar residues" evidence="2">
    <location>
        <begin position="78"/>
        <end position="98"/>
    </location>
</feature>
<feature type="region of interest" description="Disordered" evidence="2">
    <location>
        <begin position="356"/>
        <end position="391"/>
    </location>
</feature>
<dbReference type="GO" id="GO:0043409">
    <property type="term" value="P:negative regulation of MAPK cascade"/>
    <property type="evidence" value="ECO:0007669"/>
    <property type="project" value="TreeGrafter"/>
</dbReference>
<comment type="caution">
    <text evidence="4">The sequence shown here is derived from an EMBL/GenBank/DDBJ whole genome shotgun (WGS) entry which is preliminary data.</text>
</comment>
<evidence type="ECO:0000313" key="4">
    <source>
        <dbReference type="EMBL" id="OJT06941.1"/>
    </source>
</evidence>
<dbReference type="SUPFAM" id="SSF52799">
    <property type="entry name" value="(Phosphotyrosine protein) phosphatases II"/>
    <property type="match status" value="1"/>
</dbReference>
<feature type="region of interest" description="Disordered" evidence="2">
    <location>
        <begin position="589"/>
        <end position="626"/>
    </location>
</feature>
<feature type="region of interest" description="Disordered" evidence="2">
    <location>
        <begin position="480"/>
        <end position="577"/>
    </location>
</feature>
<feature type="compositionally biased region" description="Low complexity" evidence="2">
    <location>
        <begin position="36"/>
        <end position="58"/>
    </location>
</feature>
<dbReference type="InterPro" id="IPR020422">
    <property type="entry name" value="TYR_PHOSPHATASE_DUAL_dom"/>
</dbReference>
<dbReference type="STRING" id="154538.A0A1M2VH71"/>
<feature type="compositionally biased region" description="Polar residues" evidence="2">
    <location>
        <begin position="1"/>
        <end position="12"/>
    </location>
</feature>
<gene>
    <name evidence="4" type="ORF">TRAPUB_2214</name>
</gene>
<dbReference type="SMART" id="SM00195">
    <property type="entry name" value="DSPc"/>
    <property type="match status" value="1"/>
</dbReference>
<name>A0A1M2VH71_TRAPU</name>
<dbReference type="InterPro" id="IPR029021">
    <property type="entry name" value="Prot-tyrosine_phosphatase-like"/>
</dbReference>
<feature type="region of interest" description="Disordered" evidence="2">
    <location>
        <begin position="1"/>
        <end position="141"/>
    </location>
</feature>
<proteinExistence type="predicted"/>
<dbReference type="GO" id="GO:0033550">
    <property type="term" value="F:MAP kinase tyrosine phosphatase activity"/>
    <property type="evidence" value="ECO:0007669"/>
    <property type="project" value="TreeGrafter"/>
</dbReference>
<accession>A0A1M2VH71</accession>
<evidence type="ECO:0000259" key="3">
    <source>
        <dbReference type="SMART" id="SM00195"/>
    </source>
</evidence>
<dbReference type="EMBL" id="MNAD01001237">
    <property type="protein sequence ID" value="OJT06941.1"/>
    <property type="molecule type" value="Genomic_DNA"/>
</dbReference>
<feature type="compositionally biased region" description="Acidic residues" evidence="2">
    <location>
        <begin position="381"/>
        <end position="390"/>
    </location>
</feature>
<dbReference type="GO" id="GO:0005737">
    <property type="term" value="C:cytoplasm"/>
    <property type="evidence" value="ECO:0007669"/>
    <property type="project" value="TreeGrafter"/>
</dbReference>
<dbReference type="PANTHER" id="PTHR10159:SF519">
    <property type="entry name" value="DUAL SPECIFICITY PROTEIN PHOSPHATASE MPK3"/>
    <property type="match status" value="1"/>
</dbReference>
<protein>
    <submittedName>
        <fullName evidence="4">Dual specificity protein phosphatase 7</fullName>
    </submittedName>
</protein>
<keyword evidence="1" id="KW-0904">Protein phosphatase</keyword>
<dbReference type="GO" id="GO:0017017">
    <property type="term" value="F:MAP kinase tyrosine/serine/threonine phosphatase activity"/>
    <property type="evidence" value="ECO:0007669"/>
    <property type="project" value="TreeGrafter"/>
</dbReference>
<keyword evidence="5" id="KW-1185">Reference proteome</keyword>
<dbReference type="Proteomes" id="UP000184267">
    <property type="component" value="Unassembled WGS sequence"/>
</dbReference>
<evidence type="ECO:0000256" key="2">
    <source>
        <dbReference type="SAM" id="MobiDB-lite"/>
    </source>
</evidence>
<dbReference type="Gene3D" id="3.90.190.10">
    <property type="entry name" value="Protein tyrosine phosphatase superfamily"/>
    <property type="match status" value="1"/>
</dbReference>
<keyword evidence="1" id="KW-0378">Hydrolase</keyword>
<feature type="domain" description="Tyrosine-protein phosphatase" evidence="3">
    <location>
        <begin position="143"/>
        <end position="354"/>
    </location>
</feature>
<dbReference type="AlphaFoldDB" id="A0A1M2VH71"/>
<dbReference type="OrthoDB" id="2017893at2759"/>
<feature type="region of interest" description="Disordered" evidence="2">
    <location>
        <begin position="192"/>
        <end position="214"/>
    </location>
</feature>